<feature type="transmembrane region" description="Helical" evidence="1">
    <location>
        <begin position="34"/>
        <end position="60"/>
    </location>
</feature>
<dbReference type="EMBL" id="BT138931">
    <property type="protein sequence ID" value="AFK38726.1"/>
    <property type="molecule type" value="mRNA"/>
</dbReference>
<sequence>MCLINMLDMLVLEGAMVRHISMLKWFLKSFKGRVWLRGIGLFIACFKMSWILDFMLCLLLPRRLLKSVKDEIKYSEERSKFSPLSQLCLRMYLFCLVNQKGNYTC</sequence>
<evidence type="ECO:0000313" key="2">
    <source>
        <dbReference type="EMBL" id="AFK38726.1"/>
    </source>
</evidence>
<organism evidence="2">
    <name type="scientific">Medicago truncatula</name>
    <name type="common">Barrel medic</name>
    <name type="synonym">Medicago tribuloides</name>
    <dbReference type="NCBI Taxonomy" id="3880"/>
    <lineage>
        <taxon>Eukaryota</taxon>
        <taxon>Viridiplantae</taxon>
        <taxon>Streptophyta</taxon>
        <taxon>Embryophyta</taxon>
        <taxon>Tracheophyta</taxon>
        <taxon>Spermatophyta</taxon>
        <taxon>Magnoliopsida</taxon>
        <taxon>eudicotyledons</taxon>
        <taxon>Gunneridae</taxon>
        <taxon>Pentapetalae</taxon>
        <taxon>rosids</taxon>
        <taxon>fabids</taxon>
        <taxon>Fabales</taxon>
        <taxon>Fabaceae</taxon>
        <taxon>Papilionoideae</taxon>
        <taxon>50 kb inversion clade</taxon>
        <taxon>NPAAA clade</taxon>
        <taxon>Hologalegina</taxon>
        <taxon>IRL clade</taxon>
        <taxon>Trifolieae</taxon>
        <taxon>Medicago</taxon>
    </lineage>
</organism>
<evidence type="ECO:0008006" key="3">
    <source>
        <dbReference type="Google" id="ProtNLM"/>
    </source>
</evidence>
<evidence type="ECO:0000256" key="1">
    <source>
        <dbReference type="SAM" id="Phobius"/>
    </source>
</evidence>
<dbReference type="AlphaFoldDB" id="I3SEN4"/>
<keyword evidence="1" id="KW-1133">Transmembrane helix</keyword>
<protein>
    <recommendedName>
        <fullName evidence="3">Transmembrane protein</fullName>
    </recommendedName>
</protein>
<name>I3SEN4_MEDTR</name>
<reference evidence="2" key="1">
    <citation type="submission" date="2012-05" db="EMBL/GenBank/DDBJ databases">
        <authorList>
            <person name="Krishnakumar V."/>
            <person name="Cheung F."/>
            <person name="Xiao Y."/>
            <person name="Chan A."/>
            <person name="Moskal W.A."/>
            <person name="Town C.D."/>
        </authorList>
    </citation>
    <scope>NUCLEOTIDE SEQUENCE</scope>
</reference>
<accession>I3SEN4</accession>
<proteinExistence type="evidence at transcript level"/>
<keyword evidence="1" id="KW-0472">Membrane</keyword>
<keyword evidence="1" id="KW-0812">Transmembrane</keyword>